<organism evidence="1 2">
    <name type="scientific">Paraburkholderia dipogonis</name>
    <dbReference type="NCBI Taxonomy" id="1211383"/>
    <lineage>
        <taxon>Bacteria</taxon>
        <taxon>Pseudomonadati</taxon>
        <taxon>Pseudomonadota</taxon>
        <taxon>Betaproteobacteria</taxon>
        <taxon>Burkholderiales</taxon>
        <taxon>Burkholderiaceae</taxon>
        <taxon>Paraburkholderia</taxon>
    </lineage>
</organism>
<accession>A0ABW9AKZ4</accession>
<gene>
    <name evidence="1" type="primary">tssG</name>
    <name evidence="1" type="ORF">PQR57_09530</name>
</gene>
<proteinExistence type="predicted"/>
<reference evidence="1 2" key="1">
    <citation type="journal article" date="2024" name="Chem. Sci.">
        <title>Discovery of megapolipeptins by genome mining of a Burkholderiales bacteria collection.</title>
        <authorList>
            <person name="Paulo B.S."/>
            <person name="Recchia M.J.J."/>
            <person name="Lee S."/>
            <person name="Fergusson C.H."/>
            <person name="Romanowski S.B."/>
            <person name="Hernandez A."/>
            <person name="Krull N."/>
            <person name="Liu D.Y."/>
            <person name="Cavanagh H."/>
            <person name="Bos A."/>
            <person name="Gray C.A."/>
            <person name="Murphy B.T."/>
            <person name="Linington R.G."/>
            <person name="Eustaquio A.S."/>
        </authorList>
    </citation>
    <scope>NUCLEOTIDE SEQUENCE [LARGE SCALE GENOMIC DNA]</scope>
    <source>
        <strain evidence="1 2">RL17-350-BIC-A</strain>
    </source>
</reference>
<dbReference type="Pfam" id="PF06996">
    <property type="entry name" value="T6SS_TssG"/>
    <property type="match status" value="1"/>
</dbReference>
<comment type="caution">
    <text evidence="1">The sequence shown here is derived from an EMBL/GenBank/DDBJ whole genome shotgun (WGS) entry which is preliminary data.</text>
</comment>
<sequence>MPDALTLLDRFSADANRFDFFQAVRLVECAYPGLPRVGSSLRPREDAVRFGQEPELIFFPTTLRHFATAGEAAPKLVVNFLGLLGPNGPMPTHLTEYVRDRARNAGDPTFARFLDVFHHRMASLFYRAWAVAQPVVSLDRDNGDRFSAYVGTTFGLGEPALRKRDSVPDFAKLHFAGLLAGGTRHAAGLRLVLARFFGLQVDVLENVGHWMNLPAHSMSRLGTRDESARLGVGTMLGARIFDRQHKFRVVLGPLSMRDYQRFLPGGASLVRLTDWVRLYVRDPLDWDVNLQLRQSEVPRLALGRRQRLGYTTWLHARAATADARQLMLKPPASHSTSHRAED</sequence>
<dbReference type="PANTHER" id="PTHR35564:SF4">
    <property type="entry name" value="CYTOPLASMIC PROTEIN"/>
    <property type="match status" value="1"/>
</dbReference>
<evidence type="ECO:0000313" key="1">
    <source>
        <dbReference type="EMBL" id="MFM0001257.1"/>
    </source>
</evidence>
<dbReference type="RefSeq" id="WP_408176718.1">
    <property type="nucleotide sequence ID" value="NZ_JAQQEZ010000005.1"/>
</dbReference>
<keyword evidence="2" id="KW-1185">Reference proteome</keyword>
<dbReference type="InterPro" id="IPR010732">
    <property type="entry name" value="T6SS_TssG-like"/>
</dbReference>
<dbReference type="PANTHER" id="PTHR35564">
    <property type="match status" value="1"/>
</dbReference>
<name>A0ABW9AKZ4_9BURK</name>
<dbReference type="Proteomes" id="UP001629230">
    <property type="component" value="Unassembled WGS sequence"/>
</dbReference>
<dbReference type="NCBIfam" id="TIGR03347">
    <property type="entry name" value="VI_chp_1"/>
    <property type="match status" value="1"/>
</dbReference>
<protein>
    <submittedName>
        <fullName evidence="1">Type VI secretion system baseplate subunit TssG</fullName>
    </submittedName>
</protein>
<dbReference type="EMBL" id="JAQQEZ010000005">
    <property type="protein sequence ID" value="MFM0001257.1"/>
    <property type="molecule type" value="Genomic_DNA"/>
</dbReference>
<evidence type="ECO:0000313" key="2">
    <source>
        <dbReference type="Proteomes" id="UP001629230"/>
    </source>
</evidence>